<evidence type="ECO:0000256" key="7">
    <source>
        <dbReference type="PROSITE-ProRule" id="PRU01016"/>
    </source>
</evidence>
<evidence type="ECO:0000256" key="4">
    <source>
        <dbReference type="ARBA" id="ARBA00022691"/>
    </source>
</evidence>
<keyword evidence="2 7" id="KW-0489">Methyltransferase</keyword>
<accession>A0ABX6NXW9</accession>
<dbReference type="Pfam" id="PF00145">
    <property type="entry name" value="DNA_methylase"/>
    <property type="match status" value="1"/>
</dbReference>
<dbReference type="PROSITE" id="PS51679">
    <property type="entry name" value="SAM_MT_C5"/>
    <property type="match status" value="1"/>
</dbReference>
<dbReference type="InterPro" id="IPR029063">
    <property type="entry name" value="SAM-dependent_MTases_sf"/>
</dbReference>
<keyword evidence="9" id="KW-1185">Reference proteome</keyword>
<geneLocation type="plasmid" evidence="9">
    <name>paeme5</name>
</geneLocation>
<dbReference type="Gene3D" id="3.40.50.150">
    <property type="entry name" value="Vaccinia Virus protein VP39"/>
    <property type="match status" value="1"/>
</dbReference>
<dbReference type="PANTHER" id="PTHR10629:SF52">
    <property type="entry name" value="DNA (CYTOSINE-5)-METHYLTRANSFERASE 1"/>
    <property type="match status" value="1"/>
</dbReference>
<dbReference type="EMBL" id="CP038449">
    <property type="protein sequence ID" value="QJT41235.1"/>
    <property type="molecule type" value="Genomic_DNA"/>
</dbReference>
<comment type="catalytic activity">
    <reaction evidence="6">
        <text>a 2'-deoxycytidine in DNA + S-adenosyl-L-methionine = a 5-methyl-2'-deoxycytidine in DNA + S-adenosyl-L-homocysteine + H(+)</text>
        <dbReference type="Rhea" id="RHEA:13681"/>
        <dbReference type="Rhea" id="RHEA-COMP:11369"/>
        <dbReference type="Rhea" id="RHEA-COMP:11370"/>
        <dbReference type="ChEBI" id="CHEBI:15378"/>
        <dbReference type="ChEBI" id="CHEBI:57856"/>
        <dbReference type="ChEBI" id="CHEBI:59789"/>
        <dbReference type="ChEBI" id="CHEBI:85452"/>
        <dbReference type="ChEBI" id="CHEBI:85454"/>
        <dbReference type="EC" id="2.1.1.37"/>
    </reaction>
</comment>
<evidence type="ECO:0000256" key="2">
    <source>
        <dbReference type="ARBA" id="ARBA00022603"/>
    </source>
</evidence>
<name>A0ABX6NXW9_AERME</name>
<keyword evidence="5" id="KW-0680">Restriction system</keyword>
<dbReference type="GO" id="GO:0032259">
    <property type="term" value="P:methylation"/>
    <property type="evidence" value="ECO:0007669"/>
    <property type="project" value="UniProtKB-KW"/>
</dbReference>
<evidence type="ECO:0000256" key="1">
    <source>
        <dbReference type="ARBA" id="ARBA00011975"/>
    </source>
</evidence>
<dbReference type="PANTHER" id="PTHR10629">
    <property type="entry name" value="CYTOSINE-SPECIFIC METHYLTRANSFERASE"/>
    <property type="match status" value="1"/>
</dbReference>
<dbReference type="RefSeq" id="WP_171270041.1">
    <property type="nucleotide sequence ID" value="NZ_CP038446.1"/>
</dbReference>
<evidence type="ECO:0000313" key="8">
    <source>
        <dbReference type="EMBL" id="QJT41235.1"/>
    </source>
</evidence>
<gene>
    <name evidence="8" type="ORF">E4188_22305</name>
</gene>
<keyword evidence="4 7" id="KW-0949">S-adenosyl-L-methionine</keyword>
<evidence type="ECO:0000256" key="5">
    <source>
        <dbReference type="ARBA" id="ARBA00022747"/>
    </source>
</evidence>
<evidence type="ECO:0000313" key="9">
    <source>
        <dbReference type="Proteomes" id="UP000502657"/>
    </source>
</evidence>
<dbReference type="InterPro" id="IPR050390">
    <property type="entry name" value="C5-Methyltransferase"/>
</dbReference>
<proteinExistence type="inferred from homology"/>
<keyword evidence="3 7" id="KW-0808">Transferase</keyword>
<keyword evidence="8" id="KW-0614">Plasmid</keyword>
<dbReference type="SUPFAM" id="SSF53335">
    <property type="entry name" value="S-adenosyl-L-methionine-dependent methyltransferases"/>
    <property type="match status" value="1"/>
</dbReference>
<comment type="similarity">
    <text evidence="7">Belongs to the class I-like SAM-binding methyltransferase superfamily. C5-methyltransferase family.</text>
</comment>
<protein>
    <recommendedName>
        <fullName evidence="1">DNA (cytosine-5-)-methyltransferase</fullName>
        <ecNumber evidence="1">2.1.1.37</ecNumber>
    </recommendedName>
</protein>
<reference evidence="8 9" key="1">
    <citation type="submission" date="2019-03" db="EMBL/GenBank/DDBJ databases">
        <title>Novel transposon Tn6433 accelerates the dissemination of tet(E) in Aeromonas from aerobic biofilm under oxytetracycline stress.</title>
        <authorList>
            <person name="Shi Y."/>
            <person name="Tian Z."/>
            <person name="Zhang Y."/>
            <person name="Zhang H."/>
            <person name="Yang M."/>
        </authorList>
    </citation>
    <scope>NUCLEOTIDE SEQUENCE [LARGE SCALE GENOMIC DNA]</scope>
    <source>
        <strain evidence="8 9">R50-22</strain>
        <plasmid evidence="9">paeme5</plasmid>
    </source>
</reference>
<sequence length="496" mass="54327">MATVIATKIGETKGLPRVWCEGKKLAREGIEPGMKYQLNFDHDSKQVKVAFGHNLANHSGTVSRRKLRGTEDQFMPVIDMNDREFLRLFETSEEIRIAIRGLKMTITTQTCNLDSEAREQALVDKLLTGKPLTVCSLFHGGGVLDNAIHAGLERAGIQSYVKVAVELEGKYLESSLTNNPHLFREDSVLFEGSIEHFHPRGTQVDIVVGGIPCTGASLAGRAKNKLEFAEQHDSAGALFYYYLNAVVALNPAICIIENVEPYANTASMAVIRSVLTSRGYTLEETVLDASDFGCLEKRRRLCVVASTRGTMIQQVLANLVSTKTKESCVGDILENIPEDDPRWKSFDYLVEKEKADKAAGKGFARQLVSRNATSFGTIGRAYAKCRSTEPFIQHDSVPSLSRLLTPVEHARGKGAPISLIDGLSDTVAHEILGQGVAWTPFEAVGFGIGKHMIASLYQEAFEPEVLMSVEERGGIAALTDLLFSQHNPHHPCVIAA</sequence>
<organism evidence="8 9">
    <name type="scientific">Aeromonas media</name>
    <dbReference type="NCBI Taxonomy" id="651"/>
    <lineage>
        <taxon>Bacteria</taxon>
        <taxon>Pseudomonadati</taxon>
        <taxon>Pseudomonadota</taxon>
        <taxon>Gammaproteobacteria</taxon>
        <taxon>Aeromonadales</taxon>
        <taxon>Aeromonadaceae</taxon>
        <taxon>Aeromonas</taxon>
    </lineage>
</organism>
<dbReference type="GO" id="GO:0008168">
    <property type="term" value="F:methyltransferase activity"/>
    <property type="evidence" value="ECO:0007669"/>
    <property type="project" value="UniProtKB-KW"/>
</dbReference>
<evidence type="ECO:0000256" key="3">
    <source>
        <dbReference type="ARBA" id="ARBA00022679"/>
    </source>
</evidence>
<evidence type="ECO:0000256" key="6">
    <source>
        <dbReference type="ARBA" id="ARBA00047422"/>
    </source>
</evidence>
<dbReference type="InterPro" id="IPR001525">
    <property type="entry name" value="C5_MeTfrase"/>
</dbReference>
<dbReference type="EC" id="2.1.1.37" evidence="1"/>
<dbReference type="Proteomes" id="UP000502657">
    <property type="component" value="Plasmid pAeme5"/>
</dbReference>
<feature type="active site" evidence="7">
    <location>
        <position position="213"/>
    </location>
</feature>